<name>A0A517SCY3_9PLAN</name>
<evidence type="ECO:0000313" key="2">
    <source>
        <dbReference type="Proteomes" id="UP000315700"/>
    </source>
</evidence>
<dbReference type="InParanoid" id="A0A517SCY3"/>
<dbReference type="RefSeq" id="WP_145029608.1">
    <property type="nucleotide sequence ID" value="NZ_CP036271.1"/>
</dbReference>
<proteinExistence type="predicted"/>
<organism evidence="1 2">
    <name type="scientific">Caulifigura coniformis</name>
    <dbReference type="NCBI Taxonomy" id="2527983"/>
    <lineage>
        <taxon>Bacteria</taxon>
        <taxon>Pseudomonadati</taxon>
        <taxon>Planctomycetota</taxon>
        <taxon>Planctomycetia</taxon>
        <taxon>Planctomycetales</taxon>
        <taxon>Planctomycetaceae</taxon>
        <taxon>Caulifigura</taxon>
    </lineage>
</organism>
<sequence>MANHLSAERRVKLLELLCEGNSIRGTARIMDMEHRTVLRHLVIAGEKCRQFLHNHLQEIAVDHVEIDEIWTFVACKQRRIAPSERLNNPHIGDQYLYLSLDQRSKLICNYAIGKREQSTTDRFIEDLARRIVLPEHGGDRPQVSTDGFKCYPDAIANSFGHRVDYGTIVKKYADGSELTGRYAPPEVVDSDRKSAWGVENLKTICTSHIERFNLSLRTFMKRFTRLSLGFSKKLTNLKAAVALHVFHYNFCRIHSSIRCTPAMRAQLTDHIWKLDDLFGEA</sequence>
<keyword evidence="2" id="KW-1185">Reference proteome</keyword>
<accession>A0A517SCY3</accession>
<dbReference type="AlphaFoldDB" id="A0A517SCY3"/>
<reference evidence="1 2" key="1">
    <citation type="submission" date="2019-02" db="EMBL/GenBank/DDBJ databases">
        <title>Deep-cultivation of Planctomycetes and their phenomic and genomic characterization uncovers novel biology.</title>
        <authorList>
            <person name="Wiegand S."/>
            <person name="Jogler M."/>
            <person name="Boedeker C."/>
            <person name="Pinto D."/>
            <person name="Vollmers J."/>
            <person name="Rivas-Marin E."/>
            <person name="Kohn T."/>
            <person name="Peeters S.H."/>
            <person name="Heuer A."/>
            <person name="Rast P."/>
            <person name="Oberbeckmann S."/>
            <person name="Bunk B."/>
            <person name="Jeske O."/>
            <person name="Meyerdierks A."/>
            <person name="Storesund J.E."/>
            <person name="Kallscheuer N."/>
            <person name="Luecker S."/>
            <person name="Lage O.M."/>
            <person name="Pohl T."/>
            <person name="Merkel B.J."/>
            <person name="Hornburger P."/>
            <person name="Mueller R.-W."/>
            <person name="Bruemmer F."/>
            <person name="Labrenz M."/>
            <person name="Spormann A.M."/>
            <person name="Op den Camp H."/>
            <person name="Overmann J."/>
            <person name="Amann R."/>
            <person name="Jetten M.S.M."/>
            <person name="Mascher T."/>
            <person name="Medema M.H."/>
            <person name="Devos D.P."/>
            <person name="Kaster A.-K."/>
            <person name="Ovreas L."/>
            <person name="Rohde M."/>
            <person name="Galperin M.Y."/>
            <person name="Jogler C."/>
        </authorList>
    </citation>
    <scope>NUCLEOTIDE SEQUENCE [LARGE SCALE GENOMIC DNA]</scope>
    <source>
        <strain evidence="1 2">Pan44</strain>
    </source>
</reference>
<dbReference type="EMBL" id="CP036271">
    <property type="protein sequence ID" value="QDT53965.1"/>
    <property type="molecule type" value="Genomic_DNA"/>
</dbReference>
<gene>
    <name evidence="1" type="ORF">Pan44_19920</name>
</gene>
<protein>
    <submittedName>
        <fullName evidence="1">IS1 transposase</fullName>
    </submittedName>
</protein>
<dbReference type="KEGG" id="ccos:Pan44_19920"/>
<dbReference type="Proteomes" id="UP000315700">
    <property type="component" value="Chromosome"/>
</dbReference>
<evidence type="ECO:0000313" key="1">
    <source>
        <dbReference type="EMBL" id="QDT53965.1"/>
    </source>
</evidence>
<dbReference type="OrthoDB" id="264497at2"/>